<evidence type="ECO:0000259" key="2">
    <source>
        <dbReference type="Pfam" id="PF04069"/>
    </source>
</evidence>
<dbReference type="Gene3D" id="3.40.190.10">
    <property type="entry name" value="Periplasmic binding protein-like II"/>
    <property type="match status" value="1"/>
</dbReference>
<dbReference type="Gene3D" id="3.40.190.120">
    <property type="entry name" value="Osmoprotection protein (prox), domain 2"/>
    <property type="match status" value="1"/>
</dbReference>
<dbReference type="Proteomes" id="UP000537260">
    <property type="component" value="Unassembled WGS sequence"/>
</dbReference>
<accession>A0A7Z0EC29</accession>
<evidence type="ECO:0000256" key="1">
    <source>
        <dbReference type="SAM" id="SignalP"/>
    </source>
</evidence>
<dbReference type="InterPro" id="IPR007210">
    <property type="entry name" value="ABC_Gly_betaine_transp_sub-bd"/>
</dbReference>
<comment type="caution">
    <text evidence="3">The sequence shown here is derived from an EMBL/GenBank/DDBJ whole genome shotgun (WGS) entry which is preliminary data.</text>
</comment>
<feature type="chain" id="PRO_5030939805" evidence="1">
    <location>
        <begin position="23"/>
        <end position="308"/>
    </location>
</feature>
<dbReference type="GO" id="GO:0043190">
    <property type="term" value="C:ATP-binding cassette (ABC) transporter complex"/>
    <property type="evidence" value="ECO:0007669"/>
    <property type="project" value="InterPro"/>
</dbReference>
<dbReference type="Pfam" id="PF04069">
    <property type="entry name" value="OpuAC"/>
    <property type="match status" value="1"/>
</dbReference>
<dbReference type="AlphaFoldDB" id="A0A7Z0EC29"/>
<sequence>MFRTYKGRLALISVVAVGAAVALSGCSTGSPLSSGSSGTSSGDTLVVGSQDYYSNEIVAEIYAQALEAKGFTVQRDFRIGQREVYLPEIEQGKIDVFPEYTGDLLQALDPKAVSGSTDEVYAALQKAIPSNLRALDQAGASDGNTWTVTKAFADSYNLTDIASLTNVTEPIQVGGNSELATRPYGTTALEEKYGVKIAGFIPVEDGGGPLTVKALEDNQIQLTNIYTASPAWASGKLVALTDPDHLFFPSNVVPIVSKKVDDTAATVLNDISAKLSEKELVSLNDQSVNEQKSAAVLATAWLKHNGLG</sequence>
<dbReference type="CDD" id="cd13606">
    <property type="entry name" value="PBP2_ProX_like"/>
    <property type="match status" value="1"/>
</dbReference>
<dbReference type="SUPFAM" id="SSF53850">
    <property type="entry name" value="Periplasmic binding protein-like II"/>
    <property type="match status" value="1"/>
</dbReference>
<dbReference type="RefSeq" id="WP_179577693.1">
    <property type="nucleotide sequence ID" value="NZ_JACCFM010000001.1"/>
</dbReference>
<feature type="signal peptide" evidence="1">
    <location>
        <begin position="1"/>
        <end position="22"/>
    </location>
</feature>
<keyword evidence="1" id="KW-0732">Signal</keyword>
<dbReference type="EMBL" id="JACCFM010000001">
    <property type="protein sequence ID" value="NYJ18840.1"/>
    <property type="molecule type" value="Genomic_DNA"/>
</dbReference>
<protein>
    <submittedName>
        <fullName evidence="3">Osmoprotectant transport system substrate-binding protein</fullName>
    </submittedName>
</protein>
<reference evidence="3 4" key="1">
    <citation type="submission" date="2020-07" db="EMBL/GenBank/DDBJ databases">
        <title>Sequencing the genomes of 1000 actinobacteria strains.</title>
        <authorList>
            <person name="Klenk H.-P."/>
        </authorList>
    </citation>
    <scope>NUCLEOTIDE SEQUENCE [LARGE SCALE GENOMIC DNA]</scope>
    <source>
        <strain evidence="3 4">LI1</strain>
    </source>
</reference>
<proteinExistence type="predicted"/>
<feature type="domain" description="ABC-type glycine betaine transport system substrate-binding" evidence="2">
    <location>
        <begin position="43"/>
        <end position="303"/>
    </location>
</feature>
<gene>
    <name evidence="3" type="ORF">HNR05_000631</name>
</gene>
<evidence type="ECO:0000313" key="4">
    <source>
        <dbReference type="Proteomes" id="UP000537260"/>
    </source>
</evidence>
<organism evidence="3 4">
    <name type="scientific">Glaciibacter psychrotolerans</name>
    <dbReference type="NCBI Taxonomy" id="670054"/>
    <lineage>
        <taxon>Bacteria</taxon>
        <taxon>Bacillati</taxon>
        <taxon>Actinomycetota</taxon>
        <taxon>Actinomycetes</taxon>
        <taxon>Micrococcales</taxon>
        <taxon>Microbacteriaceae</taxon>
        <taxon>Glaciibacter</taxon>
    </lineage>
</organism>
<name>A0A7Z0EC29_9MICO</name>
<dbReference type="GO" id="GO:0022857">
    <property type="term" value="F:transmembrane transporter activity"/>
    <property type="evidence" value="ECO:0007669"/>
    <property type="project" value="InterPro"/>
</dbReference>
<dbReference type="PROSITE" id="PS51257">
    <property type="entry name" value="PROKAR_LIPOPROTEIN"/>
    <property type="match status" value="1"/>
</dbReference>
<evidence type="ECO:0000313" key="3">
    <source>
        <dbReference type="EMBL" id="NYJ18840.1"/>
    </source>
</evidence>
<keyword evidence="4" id="KW-1185">Reference proteome</keyword>